<feature type="compositionally biased region" description="Basic and acidic residues" evidence="1">
    <location>
        <begin position="172"/>
        <end position="182"/>
    </location>
</feature>
<proteinExistence type="predicted"/>
<evidence type="ECO:0000256" key="3">
    <source>
        <dbReference type="SAM" id="SignalP"/>
    </source>
</evidence>
<keyword evidence="2" id="KW-0812">Transmembrane</keyword>
<feature type="chain" id="PRO_5009583889" evidence="3">
    <location>
        <begin position="26"/>
        <end position="192"/>
    </location>
</feature>
<dbReference type="Proteomes" id="UP000178869">
    <property type="component" value="Unassembled WGS sequence"/>
</dbReference>
<feature type="region of interest" description="Disordered" evidence="1">
    <location>
        <begin position="59"/>
        <end position="132"/>
    </location>
</feature>
<evidence type="ECO:0000313" key="4">
    <source>
        <dbReference type="EMBL" id="OHA46469.1"/>
    </source>
</evidence>
<dbReference type="AlphaFoldDB" id="A0A1G2PFE3"/>
<evidence type="ECO:0000256" key="2">
    <source>
        <dbReference type="SAM" id="Phobius"/>
    </source>
</evidence>
<feature type="compositionally biased region" description="Low complexity" evidence="1">
    <location>
        <begin position="114"/>
        <end position="132"/>
    </location>
</feature>
<feature type="compositionally biased region" description="Polar residues" evidence="1">
    <location>
        <begin position="61"/>
        <end position="80"/>
    </location>
</feature>
<name>A0A1G2PFE3_9BACT</name>
<gene>
    <name evidence="4" type="ORF">A2828_01150</name>
</gene>
<reference evidence="4 5" key="1">
    <citation type="journal article" date="2016" name="Nat. Commun.">
        <title>Thousands of microbial genomes shed light on interconnected biogeochemical processes in an aquifer system.</title>
        <authorList>
            <person name="Anantharaman K."/>
            <person name="Brown C.T."/>
            <person name="Hug L.A."/>
            <person name="Sharon I."/>
            <person name="Castelle C.J."/>
            <person name="Probst A.J."/>
            <person name="Thomas B.C."/>
            <person name="Singh A."/>
            <person name="Wilkins M.J."/>
            <person name="Karaoz U."/>
            <person name="Brodie E.L."/>
            <person name="Williams K.H."/>
            <person name="Hubbard S.S."/>
            <person name="Banfield J.F."/>
        </authorList>
    </citation>
    <scope>NUCLEOTIDE SEQUENCE [LARGE SCALE GENOMIC DNA]</scope>
</reference>
<dbReference type="EMBL" id="MHSR01000015">
    <property type="protein sequence ID" value="OHA46469.1"/>
    <property type="molecule type" value="Genomic_DNA"/>
</dbReference>
<organism evidence="4 5">
    <name type="scientific">Candidatus Terrybacteria bacterium RIFCSPHIGHO2_01_FULL_43_35</name>
    <dbReference type="NCBI Taxonomy" id="1802361"/>
    <lineage>
        <taxon>Bacteria</taxon>
        <taxon>Candidatus Terryibacteriota</taxon>
    </lineage>
</organism>
<comment type="caution">
    <text evidence="4">The sequence shown here is derived from an EMBL/GenBank/DDBJ whole genome shotgun (WGS) entry which is preliminary data.</text>
</comment>
<sequence length="192" mass="20624">MRHTRKIYFLITFFACILLFSTANAATTCDSQPKPAFSCPTGYSVMCIPVGGDHWGCGKEQNGQIIETNPLPDSQGQTQTPPAVSEVEPPPPSNTDTAITSNAQDTTSSSDNLQTATPETNTTPPATTNSSQNSVSSVLQIASYATPLAALAFFFWFGWREWLKRKKGKALPAEKEGEEKTVCETCGGSGHK</sequence>
<feature type="region of interest" description="Disordered" evidence="1">
    <location>
        <begin position="170"/>
        <end position="192"/>
    </location>
</feature>
<keyword evidence="2" id="KW-1133">Transmembrane helix</keyword>
<keyword evidence="3" id="KW-0732">Signal</keyword>
<accession>A0A1G2PFE3</accession>
<keyword evidence="2" id="KW-0472">Membrane</keyword>
<feature type="compositionally biased region" description="Polar residues" evidence="1">
    <location>
        <begin position="94"/>
        <end position="113"/>
    </location>
</feature>
<evidence type="ECO:0000313" key="5">
    <source>
        <dbReference type="Proteomes" id="UP000178869"/>
    </source>
</evidence>
<protein>
    <submittedName>
        <fullName evidence="4">Uncharacterized protein</fullName>
    </submittedName>
</protein>
<evidence type="ECO:0000256" key="1">
    <source>
        <dbReference type="SAM" id="MobiDB-lite"/>
    </source>
</evidence>
<feature type="signal peptide" evidence="3">
    <location>
        <begin position="1"/>
        <end position="25"/>
    </location>
</feature>
<feature type="transmembrane region" description="Helical" evidence="2">
    <location>
        <begin position="141"/>
        <end position="159"/>
    </location>
</feature>